<dbReference type="Pfam" id="PF06662">
    <property type="entry name" value="C5-epim_C"/>
    <property type="match status" value="1"/>
</dbReference>
<dbReference type="RefSeq" id="WP_199049421.1">
    <property type="nucleotide sequence ID" value="NZ_JAELXT010000010.1"/>
</dbReference>
<dbReference type="InterPro" id="IPR008928">
    <property type="entry name" value="6-hairpin_glycosidase_sf"/>
</dbReference>
<dbReference type="PANTHER" id="PTHR13174">
    <property type="entry name" value="D-GLUCURONYL C5-EPIMERASE"/>
    <property type="match status" value="1"/>
</dbReference>
<comment type="caution">
    <text evidence="2">The sequence shown here is derived from an EMBL/GenBank/DDBJ whole genome shotgun (WGS) entry which is preliminary data.</text>
</comment>
<name>A0ABS0Y2P0_9HYPH</name>
<dbReference type="Proteomes" id="UP000620670">
    <property type="component" value="Unassembled WGS sequence"/>
</dbReference>
<accession>A0ABS0Y2P0</accession>
<organism evidence="2 3">
    <name type="scientific">Microvirga splendida</name>
    <dbReference type="NCBI Taxonomy" id="2795727"/>
    <lineage>
        <taxon>Bacteria</taxon>
        <taxon>Pseudomonadati</taxon>
        <taxon>Pseudomonadota</taxon>
        <taxon>Alphaproteobacteria</taxon>
        <taxon>Hyphomicrobiales</taxon>
        <taxon>Methylobacteriaceae</taxon>
        <taxon>Microvirga</taxon>
    </lineage>
</organism>
<feature type="domain" description="D-glucuronyl C5-epimerase C-terminal" evidence="1">
    <location>
        <begin position="137"/>
        <end position="292"/>
    </location>
</feature>
<evidence type="ECO:0000313" key="2">
    <source>
        <dbReference type="EMBL" id="MBJ6126168.1"/>
    </source>
</evidence>
<reference evidence="3" key="1">
    <citation type="submission" date="2020-12" db="EMBL/GenBank/DDBJ databases">
        <title>Hymenobacter sp.</title>
        <authorList>
            <person name="Kim M.K."/>
        </authorList>
    </citation>
    <scope>NUCLEOTIDE SEQUENCE [LARGE SCALE GENOMIC DNA]</scope>
    <source>
        <strain evidence="3">BT325</strain>
    </source>
</reference>
<protein>
    <recommendedName>
        <fullName evidence="1">D-glucuronyl C5-epimerase C-terminal domain-containing protein</fullName>
    </recommendedName>
</protein>
<evidence type="ECO:0000259" key="1">
    <source>
        <dbReference type="Pfam" id="PF06662"/>
    </source>
</evidence>
<keyword evidence="3" id="KW-1185">Reference proteome</keyword>
<sequence length="322" mass="36733">MERLDLARRYYFRLRKWARYAAGSSQHHVPQGRGRIYRPNQLEGYFNDLTGKSRWQGLCDNHGIPIVQTDRGNLFSFPITVFQKGLAHWDLWLLSGREDESERNRFLTIANWGADHIDDNGGWRCWDMLGRGAVSPYSSMAQGQGVSVLSRAYLATGDTRYRTPAYRARDEMADERSSIGVARYEADGLILEEYPTSKMPAVLNGWIFSLMGLKDFQLAFPNERSSQPLDATLTALSKRLPDYDTGYWSQYDLGGRLASPFYHDLHVAQLQALADTFPKHSAIFARTAHRWATYSASPMRKSHAVLVKIKQKLVDVDNEEMA</sequence>
<dbReference type="PANTHER" id="PTHR13174:SF3">
    <property type="entry name" value="D-GLUCURONYL C5-EPIMERASE"/>
    <property type="match status" value="1"/>
</dbReference>
<dbReference type="InterPro" id="IPR010598">
    <property type="entry name" value="C5-epim_C"/>
</dbReference>
<dbReference type="InterPro" id="IPR039721">
    <property type="entry name" value="C5-epimerase"/>
</dbReference>
<dbReference type="SUPFAM" id="SSF48208">
    <property type="entry name" value="Six-hairpin glycosidases"/>
    <property type="match status" value="1"/>
</dbReference>
<gene>
    <name evidence="2" type="ORF">JAO75_12225</name>
</gene>
<evidence type="ECO:0000313" key="3">
    <source>
        <dbReference type="Proteomes" id="UP000620670"/>
    </source>
</evidence>
<proteinExistence type="predicted"/>
<dbReference type="EMBL" id="JAELXT010000010">
    <property type="protein sequence ID" value="MBJ6126168.1"/>
    <property type="molecule type" value="Genomic_DNA"/>
</dbReference>